<keyword evidence="5 12" id="KW-0808">Transferase</keyword>
<dbReference type="GO" id="GO:0005524">
    <property type="term" value="F:ATP binding"/>
    <property type="evidence" value="ECO:0007669"/>
    <property type="project" value="UniProtKB-UniRule"/>
</dbReference>
<evidence type="ECO:0000256" key="8">
    <source>
        <dbReference type="ARBA" id="ARBA00022777"/>
    </source>
</evidence>
<keyword evidence="6" id="KW-0677">Repeat</keyword>
<keyword evidence="4" id="KW-0597">Phosphoprotein</keyword>
<dbReference type="InterPro" id="IPR000961">
    <property type="entry name" value="AGC-kinase_C"/>
</dbReference>
<dbReference type="AlphaFoldDB" id="A0AAD9VBA7"/>
<dbReference type="SUPFAM" id="SSF56112">
    <property type="entry name" value="Protein kinase-like (PK-like)"/>
    <property type="match status" value="2"/>
</dbReference>
<dbReference type="Gene3D" id="3.30.200.20">
    <property type="entry name" value="Phosphorylase Kinase, domain 1"/>
    <property type="match status" value="2"/>
</dbReference>
<evidence type="ECO:0000256" key="10">
    <source>
        <dbReference type="ARBA" id="ARBA00047899"/>
    </source>
</evidence>
<dbReference type="SMART" id="SM00220">
    <property type="entry name" value="S_TKc"/>
    <property type="match status" value="2"/>
</dbReference>
<evidence type="ECO:0000256" key="11">
    <source>
        <dbReference type="ARBA" id="ARBA00048679"/>
    </source>
</evidence>
<feature type="region of interest" description="Disordered" evidence="16">
    <location>
        <begin position="699"/>
        <end position="739"/>
    </location>
</feature>
<dbReference type="InterPro" id="IPR016239">
    <property type="entry name" value="Ribosomal_S6_kinase_II"/>
</dbReference>
<dbReference type="PANTHER" id="PTHR24351">
    <property type="entry name" value="RIBOSOMAL PROTEIN S6 KINASE"/>
    <property type="match status" value="1"/>
</dbReference>
<dbReference type="Proteomes" id="UP001249851">
    <property type="component" value="Unassembled WGS sequence"/>
</dbReference>
<protein>
    <recommendedName>
        <fullName evidence="12">Ribosomal protein S6 kinase</fullName>
        <ecNumber evidence="12">2.7.11.1</ecNumber>
    </recommendedName>
</protein>
<gene>
    <name evidence="19" type="ORF">P5673_008503</name>
</gene>
<evidence type="ECO:0000256" key="16">
    <source>
        <dbReference type="SAM" id="MobiDB-lite"/>
    </source>
</evidence>
<dbReference type="InterPro" id="IPR000719">
    <property type="entry name" value="Prot_kinase_dom"/>
</dbReference>
<comment type="catalytic activity">
    <reaction evidence="10 12">
        <text>L-threonyl-[protein] + ATP = O-phospho-L-threonyl-[protein] + ADP + H(+)</text>
        <dbReference type="Rhea" id="RHEA:46608"/>
        <dbReference type="Rhea" id="RHEA-COMP:11060"/>
        <dbReference type="Rhea" id="RHEA-COMP:11605"/>
        <dbReference type="ChEBI" id="CHEBI:15378"/>
        <dbReference type="ChEBI" id="CHEBI:30013"/>
        <dbReference type="ChEBI" id="CHEBI:30616"/>
        <dbReference type="ChEBI" id="CHEBI:61977"/>
        <dbReference type="ChEBI" id="CHEBI:456216"/>
        <dbReference type="EC" id="2.7.11.1"/>
    </reaction>
</comment>
<dbReference type="GO" id="GO:0035556">
    <property type="term" value="P:intracellular signal transduction"/>
    <property type="evidence" value="ECO:0007669"/>
    <property type="project" value="InterPro"/>
</dbReference>
<evidence type="ECO:0000256" key="12">
    <source>
        <dbReference type="PIRNR" id="PIRNR000606"/>
    </source>
</evidence>
<comment type="cofactor">
    <cofactor evidence="1 12">
        <name>Mg(2+)</name>
        <dbReference type="ChEBI" id="CHEBI:18420"/>
    </cofactor>
</comment>
<evidence type="ECO:0000256" key="14">
    <source>
        <dbReference type="PIRSR" id="PIRSR000606-51"/>
    </source>
</evidence>
<evidence type="ECO:0000256" key="2">
    <source>
        <dbReference type="ARBA" id="ARBA00009804"/>
    </source>
</evidence>
<comment type="similarity">
    <text evidence="2 12">Belongs to the protein kinase superfamily. AGC Ser/Thr protein kinase family. S6 kinase subfamily.</text>
</comment>
<evidence type="ECO:0000256" key="4">
    <source>
        <dbReference type="ARBA" id="ARBA00022553"/>
    </source>
</evidence>
<comment type="caution">
    <text evidence="19">The sequence shown here is derived from an EMBL/GenBank/DDBJ whole genome shotgun (WGS) entry which is preliminary data.</text>
</comment>
<dbReference type="InterPro" id="IPR008271">
    <property type="entry name" value="Ser/Thr_kinase_AS"/>
</dbReference>
<evidence type="ECO:0000256" key="7">
    <source>
        <dbReference type="ARBA" id="ARBA00022741"/>
    </source>
</evidence>
<organism evidence="19 20">
    <name type="scientific">Acropora cervicornis</name>
    <name type="common">Staghorn coral</name>
    <dbReference type="NCBI Taxonomy" id="6130"/>
    <lineage>
        <taxon>Eukaryota</taxon>
        <taxon>Metazoa</taxon>
        <taxon>Cnidaria</taxon>
        <taxon>Anthozoa</taxon>
        <taxon>Hexacorallia</taxon>
        <taxon>Scleractinia</taxon>
        <taxon>Astrocoeniina</taxon>
        <taxon>Acroporidae</taxon>
        <taxon>Acropora</taxon>
    </lineage>
</organism>
<evidence type="ECO:0000256" key="15">
    <source>
        <dbReference type="PROSITE-ProRule" id="PRU10141"/>
    </source>
</evidence>
<dbReference type="Gene3D" id="1.10.510.10">
    <property type="entry name" value="Transferase(Phosphotransferase) domain 1"/>
    <property type="match status" value="2"/>
</dbReference>
<keyword evidence="3 12" id="KW-0723">Serine/threonine-protein kinase</keyword>
<dbReference type="Pfam" id="PF00433">
    <property type="entry name" value="Pkinase_C"/>
    <property type="match status" value="1"/>
</dbReference>
<accession>A0AAD9VBA7</accession>
<sequence length="739" mass="83143">MNQNGCGAPELIHHELRNANLTGHEDEKVGLENFELLKVLGTGAYGKVFLVRKRGGYFSGNLYAMKVLKKATIVQKAKTAEHTRTERQVLEAVRRCPFLVTLHWAFQTESKLHLIMDYVNGGELFTHLYQREKFTEDEVRIYIGEIIIAIEHLHRLGIIYRDIKLENILLDSDGHVVITDFGLSKEFADPKSGERAYSFCGTIEYMAPEVVKGGSRGHDKAVDWWSLGVLMYELLTGASPFTVDGERNSQSEISKRILYNSPPMPPDISRDVMDLLLKLLQKDPKVRLGGKGAHEIKAHPFFKTVDWDLLSQKKIAAPFKPRIGDELDVSNFAEEFTDMVPTYSPAAVPKTADRIFKGYSFVAPSIIFGENEFSNRLIGNKPSEHRPAPGAVDYAALFEDGETPVTADSPSHGSFHPVNQIPFKRDHIREEQSLRICQGHPNIVELKEVFQDDFHTYLVLELLGGGELLERIRKKKNFTEVEASSIIRKLASAVEFMHGRGVVHRDLKPENLLFVDNSDNSEMKIVDFGFARLKPENQPLQTPCFTAAFAAPEVISQTTMRTGYDESCDLWSLGVIMYTMLSGQVPFQSSRSFRSSDFIMQRITHGDIRFEGQQWESISPGAKDLIKGLLTVDPTQRLKVREVVNHEWLRGSTCLPHTPLMTPGILGKGHKRTFVESALNVTYDAFNRAHKEGFTLMDVQQAPLAKRRKKNKTTSTDSRSTTSSDHSNSGGTSPLLNPR</sequence>
<dbReference type="EC" id="2.7.11.1" evidence="12"/>
<evidence type="ECO:0000256" key="13">
    <source>
        <dbReference type="PIRSR" id="PIRSR000606-50"/>
    </source>
</evidence>
<dbReference type="Pfam" id="PF00069">
    <property type="entry name" value="Pkinase"/>
    <property type="match status" value="2"/>
</dbReference>
<feature type="domain" description="Protein kinase" evidence="17">
    <location>
        <begin position="362"/>
        <end position="649"/>
    </location>
</feature>
<dbReference type="PROSITE" id="PS00107">
    <property type="entry name" value="PROTEIN_KINASE_ATP"/>
    <property type="match status" value="1"/>
</dbReference>
<evidence type="ECO:0000256" key="5">
    <source>
        <dbReference type="ARBA" id="ARBA00022679"/>
    </source>
</evidence>
<dbReference type="PROSITE" id="PS00108">
    <property type="entry name" value="PROTEIN_KINASE_ST"/>
    <property type="match status" value="2"/>
</dbReference>
<evidence type="ECO:0000256" key="1">
    <source>
        <dbReference type="ARBA" id="ARBA00001946"/>
    </source>
</evidence>
<feature type="active site" description="Proton acceptor" evidence="13">
    <location>
        <position position="162"/>
    </location>
</feature>
<feature type="domain" description="Protein kinase" evidence="17">
    <location>
        <begin position="34"/>
        <end position="302"/>
    </location>
</feature>
<evidence type="ECO:0000256" key="9">
    <source>
        <dbReference type="ARBA" id="ARBA00022840"/>
    </source>
</evidence>
<feature type="compositionally biased region" description="Low complexity" evidence="16">
    <location>
        <begin position="713"/>
        <end position="733"/>
    </location>
</feature>
<dbReference type="PROSITE" id="PS50011">
    <property type="entry name" value="PROTEIN_KINASE_DOM"/>
    <property type="match status" value="2"/>
</dbReference>
<keyword evidence="7 12" id="KW-0547">Nucleotide-binding</keyword>
<keyword evidence="8 12" id="KW-0418">Kinase</keyword>
<dbReference type="InterPro" id="IPR017441">
    <property type="entry name" value="Protein_kinase_ATP_BS"/>
</dbReference>
<name>A0AAD9VBA7_ACRCE</name>
<dbReference type="FunFam" id="3.30.200.20:FF:000686">
    <property type="entry name" value="Ribosomal protein S6 kinase"/>
    <property type="match status" value="1"/>
</dbReference>
<dbReference type="EMBL" id="JARQWQ010000014">
    <property type="protein sequence ID" value="KAK2567650.1"/>
    <property type="molecule type" value="Genomic_DNA"/>
</dbReference>
<feature type="domain" description="AGC-kinase C-terminal" evidence="18">
    <location>
        <begin position="303"/>
        <end position="371"/>
    </location>
</feature>
<evidence type="ECO:0000256" key="6">
    <source>
        <dbReference type="ARBA" id="ARBA00022737"/>
    </source>
</evidence>
<dbReference type="GO" id="GO:0004674">
    <property type="term" value="F:protein serine/threonine kinase activity"/>
    <property type="evidence" value="ECO:0007669"/>
    <property type="project" value="UniProtKB-KW"/>
</dbReference>
<dbReference type="InterPro" id="IPR017892">
    <property type="entry name" value="Pkinase_C"/>
</dbReference>
<dbReference type="GO" id="GO:0000287">
    <property type="term" value="F:magnesium ion binding"/>
    <property type="evidence" value="ECO:0007669"/>
    <property type="project" value="InterPro"/>
</dbReference>
<evidence type="ECO:0000256" key="3">
    <source>
        <dbReference type="ARBA" id="ARBA00022527"/>
    </source>
</evidence>
<evidence type="ECO:0000259" key="18">
    <source>
        <dbReference type="PROSITE" id="PS51285"/>
    </source>
</evidence>
<reference evidence="19" key="1">
    <citation type="journal article" date="2023" name="G3 (Bethesda)">
        <title>Whole genome assembly and annotation of the endangered Caribbean coral Acropora cervicornis.</title>
        <authorList>
            <person name="Selwyn J.D."/>
            <person name="Vollmer S.V."/>
        </authorList>
    </citation>
    <scope>NUCLEOTIDE SEQUENCE</scope>
    <source>
        <strain evidence="19">K2</strain>
    </source>
</reference>
<evidence type="ECO:0000313" key="19">
    <source>
        <dbReference type="EMBL" id="KAK2567650.1"/>
    </source>
</evidence>
<reference evidence="19" key="2">
    <citation type="journal article" date="2023" name="Science">
        <title>Genomic signatures of disease resistance in endangered staghorn corals.</title>
        <authorList>
            <person name="Vollmer S.V."/>
            <person name="Selwyn J.D."/>
            <person name="Despard B.A."/>
            <person name="Roesel C.L."/>
        </authorList>
    </citation>
    <scope>NUCLEOTIDE SEQUENCE</scope>
    <source>
        <strain evidence="19">K2</strain>
    </source>
</reference>
<keyword evidence="9 12" id="KW-0067">ATP-binding</keyword>
<feature type="binding site" evidence="14 15">
    <location>
        <position position="66"/>
    </location>
    <ligand>
        <name>ATP</name>
        <dbReference type="ChEBI" id="CHEBI:30616"/>
    </ligand>
</feature>
<feature type="active site" description="Proton acceptor" evidence="13">
    <location>
        <position position="506"/>
    </location>
</feature>
<keyword evidence="20" id="KW-1185">Reference proteome</keyword>
<dbReference type="FunFam" id="1.10.510.10:FF:000157">
    <property type="entry name" value="Ribosomal protein S6 kinase"/>
    <property type="match status" value="1"/>
</dbReference>
<proteinExistence type="inferred from homology"/>
<dbReference type="InterPro" id="IPR011009">
    <property type="entry name" value="Kinase-like_dom_sf"/>
</dbReference>
<dbReference type="PIRSF" id="PIRSF000606">
    <property type="entry name" value="Ribsml_S6_kin_2"/>
    <property type="match status" value="1"/>
</dbReference>
<dbReference type="SMART" id="SM00133">
    <property type="entry name" value="S_TK_X"/>
    <property type="match status" value="1"/>
</dbReference>
<dbReference type="GO" id="GO:0005634">
    <property type="term" value="C:nucleus"/>
    <property type="evidence" value="ECO:0007669"/>
    <property type="project" value="UniProtKB-ARBA"/>
</dbReference>
<evidence type="ECO:0000313" key="20">
    <source>
        <dbReference type="Proteomes" id="UP001249851"/>
    </source>
</evidence>
<feature type="binding site" evidence="14">
    <location>
        <begin position="40"/>
        <end position="48"/>
    </location>
    <ligand>
        <name>ATP</name>
        <dbReference type="ChEBI" id="CHEBI:30616"/>
    </ligand>
</feature>
<dbReference type="PROSITE" id="PS51285">
    <property type="entry name" value="AGC_KINASE_CTER"/>
    <property type="match status" value="1"/>
</dbReference>
<dbReference type="GO" id="GO:0006355">
    <property type="term" value="P:regulation of DNA-templated transcription"/>
    <property type="evidence" value="ECO:0007669"/>
    <property type="project" value="UniProtKB-ARBA"/>
</dbReference>
<dbReference type="FunFam" id="3.30.200.20:FF:000648">
    <property type="entry name" value="Non-specific serine/threonine protein kinase"/>
    <property type="match status" value="1"/>
</dbReference>
<dbReference type="FunFam" id="1.10.510.10:FF:000109">
    <property type="entry name" value="Ribosomal protein S6 kinase"/>
    <property type="match status" value="1"/>
</dbReference>
<comment type="catalytic activity">
    <reaction evidence="11 12">
        <text>L-seryl-[protein] + ATP = O-phospho-L-seryl-[protein] + ADP + H(+)</text>
        <dbReference type="Rhea" id="RHEA:17989"/>
        <dbReference type="Rhea" id="RHEA-COMP:9863"/>
        <dbReference type="Rhea" id="RHEA-COMP:11604"/>
        <dbReference type="ChEBI" id="CHEBI:15378"/>
        <dbReference type="ChEBI" id="CHEBI:29999"/>
        <dbReference type="ChEBI" id="CHEBI:30616"/>
        <dbReference type="ChEBI" id="CHEBI:83421"/>
        <dbReference type="ChEBI" id="CHEBI:456216"/>
        <dbReference type="EC" id="2.7.11.1"/>
    </reaction>
</comment>
<evidence type="ECO:0000259" key="17">
    <source>
        <dbReference type="PROSITE" id="PS50011"/>
    </source>
</evidence>